<dbReference type="EMBL" id="QJKJ01000011">
    <property type="protein sequence ID" value="RDY14807.1"/>
    <property type="molecule type" value="Genomic_DNA"/>
</dbReference>
<feature type="region of interest" description="Disordered" evidence="1">
    <location>
        <begin position="45"/>
        <end position="93"/>
    </location>
</feature>
<protein>
    <submittedName>
        <fullName evidence="2">Uncharacterized protein</fullName>
    </submittedName>
</protein>
<evidence type="ECO:0000313" key="3">
    <source>
        <dbReference type="Proteomes" id="UP000257109"/>
    </source>
</evidence>
<organism evidence="2 3">
    <name type="scientific">Mucuna pruriens</name>
    <name type="common">Velvet bean</name>
    <name type="synonym">Dolichos pruriens</name>
    <dbReference type="NCBI Taxonomy" id="157652"/>
    <lineage>
        <taxon>Eukaryota</taxon>
        <taxon>Viridiplantae</taxon>
        <taxon>Streptophyta</taxon>
        <taxon>Embryophyta</taxon>
        <taxon>Tracheophyta</taxon>
        <taxon>Spermatophyta</taxon>
        <taxon>Magnoliopsida</taxon>
        <taxon>eudicotyledons</taxon>
        <taxon>Gunneridae</taxon>
        <taxon>Pentapetalae</taxon>
        <taxon>rosids</taxon>
        <taxon>fabids</taxon>
        <taxon>Fabales</taxon>
        <taxon>Fabaceae</taxon>
        <taxon>Papilionoideae</taxon>
        <taxon>50 kb inversion clade</taxon>
        <taxon>NPAAA clade</taxon>
        <taxon>indigoferoid/millettioid clade</taxon>
        <taxon>Phaseoleae</taxon>
        <taxon>Mucuna</taxon>
    </lineage>
</organism>
<proteinExistence type="predicted"/>
<dbReference type="Proteomes" id="UP000257109">
    <property type="component" value="Unassembled WGS sequence"/>
</dbReference>
<evidence type="ECO:0000256" key="1">
    <source>
        <dbReference type="SAM" id="MobiDB-lite"/>
    </source>
</evidence>
<accession>A0A371IIC3</accession>
<keyword evidence="3" id="KW-1185">Reference proteome</keyword>
<sequence length="128" mass="14694">MLDAYQELLSNSSNLSLGYKELKRKFSKLTKDFVSLEKENSILKKENEKLKEEHTNDLSKVNTSEDADPMTVESVQKDHPKGPSKPLRINPKESKKILVPKSMIIPVADVFNNRKQTLVMVPRQWVLT</sequence>
<dbReference type="OrthoDB" id="1436973at2759"/>
<gene>
    <name evidence="2" type="ORF">CR513_00059</name>
</gene>
<reference evidence="2" key="1">
    <citation type="submission" date="2018-05" db="EMBL/GenBank/DDBJ databases">
        <title>Draft genome of Mucuna pruriens seed.</title>
        <authorList>
            <person name="Nnadi N.E."/>
            <person name="Vos R."/>
            <person name="Hasami M.H."/>
            <person name="Devisetty U.K."/>
            <person name="Aguiy J.C."/>
        </authorList>
    </citation>
    <scope>NUCLEOTIDE SEQUENCE [LARGE SCALE GENOMIC DNA]</scope>
    <source>
        <strain evidence="2">JCA_2017</strain>
    </source>
</reference>
<feature type="compositionally biased region" description="Basic and acidic residues" evidence="1">
    <location>
        <begin position="45"/>
        <end position="57"/>
    </location>
</feature>
<dbReference type="AlphaFoldDB" id="A0A371IIC3"/>
<name>A0A371IIC3_MUCPR</name>
<feature type="non-terminal residue" evidence="2">
    <location>
        <position position="1"/>
    </location>
</feature>
<comment type="caution">
    <text evidence="2">The sequence shown here is derived from an EMBL/GenBank/DDBJ whole genome shotgun (WGS) entry which is preliminary data.</text>
</comment>
<evidence type="ECO:0000313" key="2">
    <source>
        <dbReference type="EMBL" id="RDY14807.1"/>
    </source>
</evidence>